<evidence type="ECO:0000256" key="2">
    <source>
        <dbReference type="ARBA" id="ARBA00005375"/>
    </source>
</evidence>
<dbReference type="Proteomes" id="UP000192578">
    <property type="component" value="Unassembled WGS sequence"/>
</dbReference>
<organism evidence="9 10">
    <name type="scientific">Hypsibius exemplaris</name>
    <name type="common">Freshwater tardigrade</name>
    <dbReference type="NCBI Taxonomy" id="2072580"/>
    <lineage>
        <taxon>Eukaryota</taxon>
        <taxon>Metazoa</taxon>
        <taxon>Ecdysozoa</taxon>
        <taxon>Tardigrada</taxon>
        <taxon>Eutardigrada</taxon>
        <taxon>Parachela</taxon>
        <taxon>Hypsibioidea</taxon>
        <taxon>Hypsibiidae</taxon>
        <taxon>Hypsibius</taxon>
    </lineage>
</organism>
<protein>
    <recommendedName>
        <fullName evidence="3">acid phosphatase</fullName>
        <ecNumber evidence="3">3.1.3.2</ecNumber>
    </recommendedName>
</protein>
<dbReference type="PANTHER" id="PTHR11567">
    <property type="entry name" value="ACID PHOSPHATASE-RELATED"/>
    <property type="match status" value="1"/>
</dbReference>
<name>A0A9X6NFS7_HYPEX</name>
<dbReference type="Gene3D" id="3.40.50.1240">
    <property type="entry name" value="Phosphoglycerate mutase-like"/>
    <property type="match status" value="1"/>
</dbReference>
<keyword evidence="5" id="KW-0378">Hydrolase</keyword>
<dbReference type="CDD" id="cd07061">
    <property type="entry name" value="HP_HAP_like"/>
    <property type="match status" value="1"/>
</dbReference>
<dbReference type="InterPro" id="IPR029033">
    <property type="entry name" value="His_PPase_superfam"/>
</dbReference>
<comment type="catalytic activity">
    <reaction evidence="1">
        <text>a phosphate monoester + H2O = an alcohol + phosphate</text>
        <dbReference type="Rhea" id="RHEA:15017"/>
        <dbReference type="ChEBI" id="CHEBI:15377"/>
        <dbReference type="ChEBI" id="CHEBI:30879"/>
        <dbReference type="ChEBI" id="CHEBI:43474"/>
        <dbReference type="ChEBI" id="CHEBI:67140"/>
        <dbReference type="EC" id="3.1.3.2"/>
    </reaction>
</comment>
<comment type="similarity">
    <text evidence="2">Belongs to the histidine acid phosphatase family.</text>
</comment>
<reference evidence="10" key="1">
    <citation type="submission" date="2017-01" db="EMBL/GenBank/DDBJ databases">
        <title>Comparative genomics of anhydrobiosis in the tardigrade Hypsibius dujardini.</title>
        <authorList>
            <person name="Yoshida Y."/>
            <person name="Koutsovoulos G."/>
            <person name="Laetsch D."/>
            <person name="Stevens L."/>
            <person name="Kumar S."/>
            <person name="Horikawa D."/>
            <person name="Ishino K."/>
            <person name="Komine S."/>
            <person name="Tomita M."/>
            <person name="Blaxter M."/>
            <person name="Arakawa K."/>
        </authorList>
    </citation>
    <scope>NUCLEOTIDE SEQUENCE [LARGE SCALE GENOMIC DNA]</scope>
    <source>
        <strain evidence="10">Z151</strain>
    </source>
</reference>
<gene>
    <name evidence="9" type="ORF">BV898_17582</name>
</gene>
<feature type="signal peptide" evidence="8">
    <location>
        <begin position="1"/>
        <end position="19"/>
    </location>
</feature>
<dbReference type="InterPro" id="IPR000560">
    <property type="entry name" value="His_Pase_clade-2"/>
</dbReference>
<dbReference type="OrthoDB" id="258392at2759"/>
<evidence type="ECO:0000313" key="9">
    <source>
        <dbReference type="EMBL" id="OWA53147.1"/>
    </source>
</evidence>
<dbReference type="PANTHER" id="PTHR11567:SF211">
    <property type="entry name" value="PROSTATIC ACID PHOSPHATASE"/>
    <property type="match status" value="1"/>
</dbReference>
<accession>A0A9X6NFS7</accession>
<evidence type="ECO:0000256" key="8">
    <source>
        <dbReference type="SAM" id="SignalP"/>
    </source>
</evidence>
<keyword evidence="10" id="KW-1185">Reference proteome</keyword>
<feature type="chain" id="PRO_5040928264" description="acid phosphatase" evidence="8">
    <location>
        <begin position="20"/>
        <end position="399"/>
    </location>
</feature>
<dbReference type="Pfam" id="PF00328">
    <property type="entry name" value="His_Phos_2"/>
    <property type="match status" value="2"/>
</dbReference>
<dbReference type="InterPro" id="IPR050645">
    <property type="entry name" value="Histidine_acid_phosphatase"/>
</dbReference>
<dbReference type="EC" id="3.1.3.2" evidence="3"/>
<evidence type="ECO:0000313" key="10">
    <source>
        <dbReference type="Proteomes" id="UP000192578"/>
    </source>
</evidence>
<dbReference type="PROSITE" id="PS00616">
    <property type="entry name" value="HIS_ACID_PHOSPHAT_1"/>
    <property type="match status" value="1"/>
</dbReference>
<evidence type="ECO:0000256" key="6">
    <source>
        <dbReference type="ARBA" id="ARBA00023157"/>
    </source>
</evidence>
<keyword evidence="4 8" id="KW-0732">Signal</keyword>
<keyword evidence="6" id="KW-1015">Disulfide bond</keyword>
<evidence type="ECO:0000256" key="5">
    <source>
        <dbReference type="ARBA" id="ARBA00022801"/>
    </source>
</evidence>
<dbReference type="InterPro" id="IPR033379">
    <property type="entry name" value="Acid_Pase_AS"/>
</dbReference>
<evidence type="ECO:0000256" key="3">
    <source>
        <dbReference type="ARBA" id="ARBA00012646"/>
    </source>
</evidence>
<dbReference type="SUPFAM" id="SSF53254">
    <property type="entry name" value="Phosphoglycerate mutase-like"/>
    <property type="match status" value="1"/>
</dbReference>
<dbReference type="EMBL" id="MTYJ01000305">
    <property type="protein sequence ID" value="OWA53147.1"/>
    <property type="molecule type" value="Genomic_DNA"/>
</dbReference>
<dbReference type="AlphaFoldDB" id="A0A9X6NFS7"/>
<evidence type="ECO:0000256" key="4">
    <source>
        <dbReference type="ARBA" id="ARBA00022729"/>
    </source>
</evidence>
<evidence type="ECO:0000256" key="7">
    <source>
        <dbReference type="ARBA" id="ARBA00023180"/>
    </source>
</evidence>
<keyword evidence="7" id="KW-0325">Glycoprotein</keyword>
<comment type="caution">
    <text evidence="9">The sequence shown here is derived from an EMBL/GenBank/DDBJ whole genome shotgun (WGS) entry which is preliminary data.</text>
</comment>
<proteinExistence type="inferred from homology"/>
<sequence>MHIAGKAAWLLVLLSSVVGARVVHRTDEPFGLDAVKDLKMAIVVYRHGDRTAMGTYSTDPHSVSIWPEGLGQLTSRGVEQHYSLGQFLRKRFALLLKDVSLSQIYVQSSGLARTLRSAAANSAGFFPPAVDRSGRWRSNDSLSDIWQPIPIFSRIGWRDALFRIGPCPLFDILDKFPQSLVDELGWTEQQHFFHNVTGIPAADFPMAFFRFNDILFCQSQHGFPMPTWATPEVLLDLQRLAAASLRLSIGGRRSDPQQRLRRRIHGGPMLKQIMETLALRANGTTGSGDVRIQVYSAHEVNIAALLATLELYDFENDNHGLVGSPNYAACLIFELFQNNTVRISLKNNKPEESRDAQAIVMKHPQCATFCPIDQLLSLTGKYFMTDDEWLSTCNKPPLN</sequence>
<dbReference type="GO" id="GO:0003993">
    <property type="term" value="F:acid phosphatase activity"/>
    <property type="evidence" value="ECO:0007669"/>
    <property type="project" value="UniProtKB-EC"/>
</dbReference>
<evidence type="ECO:0000256" key="1">
    <source>
        <dbReference type="ARBA" id="ARBA00000032"/>
    </source>
</evidence>